<accession>A0A3E0WVH0</accession>
<protein>
    <submittedName>
        <fullName evidence="1">Uncharacterized protein</fullName>
    </submittedName>
</protein>
<gene>
    <name evidence="1" type="ORF">CAI16_06840</name>
</gene>
<dbReference type="Proteomes" id="UP000256488">
    <property type="component" value="Unassembled WGS sequence"/>
</dbReference>
<organism evidence="1 2">
    <name type="scientific">Virgibacillus dokdonensis</name>
    <dbReference type="NCBI Taxonomy" id="302167"/>
    <lineage>
        <taxon>Bacteria</taxon>
        <taxon>Bacillati</taxon>
        <taxon>Bacillota</taxon>
        <taxon>Bacilli</taxon>
        <taxon>Bacillales</taxon>
        <taxon>Bacillaceae</taxon>
        <taxon>Virgibacillus</taxon>
    </lineage>
</organism>
<dbReference type="AlphaFoldDB" id="A0A3E0WVH0"/>
<name>A0A3E0WVH0_9BACI</name>
<comment type="caution">
    <text evidence="1">The sequence shown here is derived from an EMBL/GenBank/DDBJ whole genome shotgun (WGS) entry which is preliminary data.</text>
</comment>
<proteinExistence type="predicted"/>
<reference evidence="1 2" key="1">
    <citation type="submission" date="2017-05" db="EMBL/GenBank/DDBJ databases">
        <title>Virgibacillus sp. AK90 isolated from a saltern of Kakinada, India.</title>
        <authorList>
            <person name="Gupta V."/>
            <person name="Sidhu C."/>
            <person name="Korpole S."/>
            <person name="Pinnaka A.K."/>
        </authorList>
    </citation>
    <scope>NUCLEOTIDE SEQUENCE [LARGE SCALE GENOMIC DNA]</scope>
    <source>
        <strain evidence="1 2">AK90</strain>
    </source>
</reference>
<evidence type="ECO:0000313" key="2">
    <source>
        <dbReference type="Proteomes" id="UP000256488"/>
    </source>
</evidence>
<evidence type="ECO:0000313" key="1">
    <source>
        <dbReference type="EMBL" id="RFA35937.1"/>
    </source>
</evidence>
<dbReference type="EMBL" id="NFZX01000009">
    <property type="protein sequence ID" value="RFA35937.1"/>
    <property type="molecule type" value="Genomic_DNA"/>
</dbReference>
<sequence length="73" mass="8738">MFKSKQELVVAIKLHFCKVKFPFDCFHFTFFFVAHSLDYKQYKFINPLKRTRIILLAKECYTGNNQSLGRSVR</sequence>